<dbReference type="OrthoDB" id="1671977at2759"/>
<protein>
    <submittedName>
        <fullName evidence="1">Uncharacterized protein</fullName>
    </submittedName>
</protein>
<dbReference type="Proteomes" id="UP000245207">
    <property type="component" value="Unassembled WGS sequence"/>
</dbReference>
<dbReference type="PANTHER" id="PTHR38371:SF1">
    <property type="entry name" value="RHO GTPASE-ACTIVATING PROTEIN"/>
    <property type="match status" value="1"/>
</dbReference>
<dbReference type="PANTHER" id="PTHR38371">
    <property type="entry name" value="RHO GTPASE-ACTIVATING PROTEIN"/>
    <property type="match status" value="1"/>
</dbReference>
<evidence type="ECO:0000313" key="1">
    <source>
        <dbReference type="EMBL" id="PWA85386.1"/>
    </source>
</evidence>
<reference evidence="1 2" key="1">
    <citation type="journal article" date="2018" name="Mol. Plant">
        <title>The genome of Artemisia annua provides insight into the evolution of Asteraceae family and artemisinin biosynthesis.</title>
        <authorList>
            <person name="Shen Q."/>
            <person name="Zhang L."/>
            <person name="Liao Z."/>
            <person name="Wang S."/>
            <person name="Yan T."/>
            <person name="Shi P."/>
            <person name="Liu M."/>
            <person name="Fu X."/>
            <person name="Pan Q."/>
            <person name="Wang Y."/>
            <person name="Lv Z."/>
            <person name="Lu X."/>
            <person name="Zhang F."/>
            <person name="Jiang W."/>
            <person name="Ma Y."/>
            <person name="Chen M."/>
            <person name="Hao X."/>
            <person name="Li L."/>
            <person name="Tang Y."/>
            <person name="Lv G."/>
            <person name="Zhou Y."/>
            <person name="Sun X."/>
            <person name="Brodelius P.E."/>
            <person name="Rose J.K.C."/>
            <person name="Tang K."/>
        </authorList>
    </citation>
    <scope>NUCLEOTIDE SEQUENCE [LARGE SCALE GENOMIC DNA]</scope>
    <source>
        <strain evidence="2">cv. Huhao1</strain>
        <tissue evidence="1">Leaf</tissue>
    </source>
</reference>
<accession>A0A2U1PI03</accession>
<dbReference type="AlphaFoldDB" id="A0A2U1PI03"/>
<gene>
    <name evidence="1" type="ORF">CTI12_AA142090</name>
</gene>
<name>A0A2U1PI03_ARTAN</name>
<proteinExistence type="predicted"/>
<evidence type="ECO:0000313" key="2">
    <source>
        <dbReference type="Proteomes" id="UP000245207"/>
    </source>
</evidence>
<comment type="caution">
    <text evidence="1">The sequence shown here is derived from an EMBL/GenBank/DDBJ whole genome shotgun (WGS) entry which is preliminary data.</text>
</comment>
<sequence length="194" mass="21573">MAHPQVQFGGVIGQKNPMSEVSLTSALITINVLVYHSRIYWLLILPTADENLSTQNHSVCNSSKFPLTGLGVLTKESRKRKQNVSNVISAPKSVITSCSKQPFPKLTVSPLRKFQLIDSDSDSDIPSISKVTTNKTCNKSEPYLNRGQSVGLNQLRKLSESLDTSARKDLWEDFRHEKSFHIPTPALNILVPFP</sequence>
<dbReference type="EMBL" id="PKPP01001127">
    <property type="protein sequence ID" value="PWA85386.1"/>
    <property type="molecule type" value="Genomic_DNA"/>
</dbReference>
<organism evidence="1 2">
    <name type="scientific">Artemisia annua</name>
    <name type="common">Sweet wormwood</name>
    <dbReference type="NCBI Taxonomy" id="35608"/>
    <lineage>
        <taxon>Eukaryota</taxon>
        <taxon>Viridiplantae</taxon>
        <taxon>Streptophyta</taxon>
        <taxon>Embryophyta</taxon>
        <taxon>Tracheophyta</taxon>
        <taxon>Spermatophyta</taxon>
        <taxon>Magnoliopsida</taxon>
        <taxon>eudicotyledons</taxon>
        <taxon>Gunneridae</taxon>
        <taxon>Pentapetalae</taxon>
        <taxon>asterids</taxon>
        <taxon>campanulids</taxon>
        <taxon>Asterales</taxon>
        <taxon>Asteraceae</taxon>
        <taxon>Asteroideae</taxon>
        <taxon>Anthemideae</taxon>
        <taxon>Artemisiinae</taxon>
        <taxon>Artemisia</taxon>
    </lineage>
</organism>
<keyword evidence="2" id="KW-1185">Reference proteome</keyword>
<dbReference type="STRING" id="35608.A0A2U1PI03"/>